<evidence type="ECO:0008006" key="4">
    <source>
        <dbReference type="Google" id="ProtNLM"/>
    </source>
</evidence>
<dbReference type="EMBL" id="RQPI01000015">
    <property type="protein sequence ID" value="RQW09181.1"/>
    <property type="molecule type" value="Genomic_DNA"/>
</dbReference>
<evidence type="ECO:0000313" key="2">
    <source>
        <dbReference type="EMBL" id="RQW09181.1"/>
    </source>
</evidence>
<keyword evidence="1" id="KW-1133">Transmembrane helix</keyword>
<evidence type="ECO:0000313" key="3">
    <source>
        <dbReference type="Proteomes" id="UP000282529"/>
    </source>
</evidence>
<comment type="caution">
    <text evidence="2">The sequence shown here is derived from an EMBL/GenBank/DDBJ whole genome shotgun (WGS) entry which is preliminary data.</text>
</comment>
<dbReference type="Proteomes" id="UP000282529">
    <property type="component" value="Unassembled WGS sequence"/>
</dbReference>
<feature type="transmembrane region" description="Helical" evidence="1">
    <location>
        <begin position="48"/>
        <end position="65"/>
    </location>
</feature>
<gene>
    <name evidence="2" type="ORF">EH198_20030</name>
</gene>
<evidence type="ECO:0000256" key="1">
    <source>
        <dbReference type="SAM" id="Phobius"/>
    </source>
</evidence>
<dbReference type="AlphaFoldDB" id="A0A3N9NZ44"/>
<accession>A0A3N9NZ44</accession>
<sequence>MGILLGWGLSLTADLPAVVTSSVYAFLSGGMVFNTIKGEFPVKRESSFTAFAAGCAVYTAVWLLAE</sequence>
<keyword evidence="3" id="KW-1185">Reference proteome</keyword>
<protein>
    <recommendedName>
        <fullName evidence="4">ZIP family metal transporter</fullName>
    </recommendedName>
</protein>
<proteinExistence type="predicted"/>
<dbReference type="OrthoDB" id="21325at2"/>
<dbReference type="RefSeq" id="WP_124697288.1">
    <property type="nucleotide sequence ID" value="NZ_JBHUFE010000036.1"/>
</dbReference>
<keyword evidence="1" id="KW-0812">Transmembrane</keyword>
<feature type="transmembrane region" description="Helical" evidence="1">
    <location>
        <begin position="15"/>
        <end position="36"/>
    </location>
</feature>
<reference evidence="2 3" key="1">
    <citation type="submission" date="2018-11" db="EMBL/GenBank/DDBJ databases">
        <title>Genome sequence of strain 7197.</title>
        <authorList>
            <person name="Gao J."/>
            <person name="Sun J."/>
        </authorList>
    </citation>
    <scope>NUCLEOTIDE SEQUENCE [LARGE SCALE GENOMIC DNA]</scope>
    <source>
        <strain evidence="2 3">7197</strain>
    </source>
</reference>
<name>A0A3N9NZ44_9BACL</name>
<keyword evidence="1" id="KW-0472">Membrane</keyword>
<organism evidence="2 3">
    <name type="scientific">Paenibacillus rhizophilus</name>
    <dbReference type="NCBI Taxonomy" id="1850366"/>
    <lineage>
        <taxon>Bacteria</taxon>
        <taxon>Bacillati</taxon>
        <taxon>Bacillota</taxon>
        <taxon>Bacilli</taxon>
        <taxon>Bacillales</taxon>
        <taxon>Paenibacillaceae</taxon>
        <taxon>Paenibacillus</taxon>
    </lineage>
</organism>